<dbReference type="AlphaFoldDB" id="A0A9D2FVY6"/>
<evidence type="ECO:0000256" key="1">
    <source>
        <dbReference type="SAM" id="Phobius"/>
    </source>
</evidence>
<name>A0A9D2FVY6_9BACT</name>
<evidence type="ECO:0000313" key="3">
    <source>
        <dbReference type="Proteomes" id="UP000824055"/>
    </source>
</evidence>
<feature type="non-terminal residue" evidence="2">
    <location>
        <position position="1"/>
    </location>
</feature>
<sequence length="70" mass="8434">YEYPQFPQQEIRSIFMVSFRLQSILASMAKYYWILHYLSLLLSRLKHSFIRKGVIGQNADIHFIQKSRQV</sequence>
<feature type="transmembrane region" description="Helical" evidence="1">
    <location>
        <begin position="24"/>
        <end position="42"/>
    </location>
</feature>
<comment type="caution">
    <text evidence="2">The sequence shown here is derived from an EMBL/GenBank/DDBJ whole genome shotgun (WGS) entry which is preliminary data.</text>
</comment>
<protein>
    <submittedName>
        <fullName evidence="2">Uncharacterized protein</fullName>
    </submittedName>
</protein>
<accession>A0A9D2FVY6</accession>
<reference evidence="2" key="2">
    <citation type="submission" date="2021-04" db="EMBL/GenBank/DDBJ databases">
        <authorList>
            <person name="Gilroy R."/>
        </authorList>
    </citation>
    <scope>NUCLEOTIDE SEQUENCE</scope>
    <source>
        <strain evidence="2">ChiHecec3B27-8219</strain>
    </source>
</reference>
<keyword evidence="1" id="KW-0472">Membrane</keyword>
<reference evidence="2" key="1">
    <citation type="journal article" date="2021" name="PeerJ">
        <title>Extensive microbial diversity within the chicken gut microbiome revealed by metagenomics and culture.</title>
        <authorList>
            <person name="Gilroy R."/>
            <person name="Ravi A."/>
            <person name="Getino M."/>
            <person name="Pursley I."/>
            <person name="Horton D.L."/>
            <person name="Alikhan N.F."/>
            <person name="Baker D."/>
            <person name="Gharbi K."/>
            <person name="Hall N."/>
            <person name="Watson M."/>
            <person name="Adriaenssens E.M."/>
            <person name="Foster-Nyarko E."/>
            <person name="Jarju S."/>
            <person name="Secka A."/>
            <person name="Antonio M."/>
            <person name="Oren A."/>
            <person name="Chaudhuri R.R."/>
            <person name="La Ragione R."/>
            <person name="Hildebrand F."/>
            <person name="Pallen M.J."/>
        </authorList>
    </citation>
    <scope>NUCLEOTIDE SEQUENCE</scope>
    <source>
        <strain evidence="2">ChiHecec3B27-8219</strain>
    </source>
</reference>
<dbReference type="EMBL" id="DXBE01000008">
    <property type="protein sequence ID" value="HIZ68369.1"/>
    <property type="molecule type" value="Genomic_DNA"/>
</dbReference>
<organism evidence="2 3">
    <name type="scientific">Candidatus Prevotella avicola</name>
    <dbReference type="NCBI Taxonomy" id="2838738"/>
    <lineage>
        <taxon>Bacteria</taxon>
        <taxon>Pseudomonadati</taxon>
        <taxon>Bacteroidota</taxon>
        <taxon>Bacteroidia</taxon>
        <taxon>Bacteroidales</taxon>
        <taxon>Prevotellaceae</taxon>
        <taxon>Prevotella</taxon>
    </lineage>
</organism>
<proteinExistence type="predicted"/>
<evidence type="ECO:0000313" key="2">
    <source>
        <dbReference type="EMBL" id="HIZ68369.1"/>
    </source>
</evidence>
<keyword evidence="1" id="KW-1133">Transmembrane helix</keyword>
<gene>
    <name evidence="2" type="ORF">H9966_00525</name>
</gene>
<dbReference type="Proteomes" id="UP000824055">
    <property type="component" value="Unassembled WGS sequence"/>
</dbReference>
<keyword evidence="1" id="KW-0812">Transmembrane</keyword>